<feature type="compositionally biased region" description="Low complexity" evidence="1">
    <location>
        <begin position="358"/>
        <end position="370"/>
    </location>
</feature>
<feature type="compositionally biased region" description="Low complexity" evidence="1">
    <location>
        <begin position="851"/>
        <end position="865"/>
    </location>
</feature>
<dbReference type="Proteomes" id="UP001054857">
    <property type="component" value="Unassembled WGS sequence"/>
</dbReference>
<gene>
    <name evidence="2" type="ORF">Agub_g2161</name>
</gene>
<reference evidence="2 3" key="1">
    <citation type="journal article" date="2021" name="Sci. Rep.">
        <title>Genome sequencing of the multicellular alga Astrephomene provides insights into convergent evolution of germ-soma differentiation.</title>
        <authorList>
            <person name="Yamashita S."/>
            <person name="Yamamoto K."/>
            <person name="Matsuzaki R."/>
            <person name="Suzuki S."/>
            <person name="Yamaguchi H."/>
            <person name="Hirooka S."/>
            <person name="Minakuchi Y."/>
            <person name="Miyagishima S."/>
            <person name="Kawachi M."/>
            <person name="Toyoda A."/>
            <person name="Nozaki H."/>
        </authorList>
    </citation>
    <scope>NUCLEOTIDE SEQUENCE [LARGE SCALE GENOMIC DNA]</scope>
    <source>
        <strain evidence="2 3">NIES-4017</strain>
    </source>
</reference>
<feature type="region of interest" description="Disordered" evidence="1">
    <location>
        <begin position="1045"/>
        <end position="1064"/>
    </location>
</feature>
<evidence type="ECO:0000313" key="2">
    <source>
        <dbReference type="EMBL" id="GFR41471.1"/>
    </source>
</evidence>
<proteinExistence type="predicted"/>
<feature type="region of interest" description="Disordered" evidence="1">
    <location>
        <begin position="846"/>
        <end position="932"/>
    </location>
</feature>
<organism evidence="2 3">
    <name type="scientific">Astrephomene gubernaculifera</name>
    <dbReference type="NCBI Taxonomy" id="47775"/>
    <lineage>
        <taxon>Eukaryota</taxon>
        <taxon>Viridiplantae</taxon>
        <taxon>Chlorophyta</taxon>
        <taxon>core chlorophytes</taxon>
        <taxon>Chlorophyceae</taxon>
        <taxon>CS clade</taxon>
        <taxon>Chlamydomonadales</taxon>
        <taxon>Astrephomenaceae</taxon>
        <taxon>Astrephomene</taxon>
    </lineage>
</organism>
<feature type="compositionally biased region" description="Low complexity" evidence="1">
    <location>
        <begin position="397"/>
        <end position="415"/>
    </location>
</feature>
<accession>A0AAD3DGN2</accession>
<name>A0AAD3DGN2_9CHLO</name>
<feature type="region of interest" description="Disordered" evidence="1">
    <location>
        <begin position="358"/>
        <end position="429"/>
    </location>
</feature>
<feature type="compositionally biased region" description="Polar residues" evidence="1">
    <location>
        <begin position="316"/>
        <end position="329"/>
    </location>
</feature>
<keyword evidence="3" id="KW-1185">Reference proteome</keyword>
<sequence length="1064" mass="108308">MESCISQEHAVFQSSLRPSHWNSAVKSISSSDPASTGATNPCAAQATHLASVYALPGKAAAFPKADAHALKFHGGWDVCHTSEAPTSGTADQEHHAHRYTHQDHIEPAWLLNEQRSTSSLSPQLRETASVPVSVLNGGDCCGELASSLPTHAAASDKYMQDLPHVEVRIANPATAQPFSVSSGPFADAKLQSTLSTSIGVTPAQLQAGALETGLSSDCVSQQLKFGHAANAPLQDAQSEPLPPPRSNASGSNRSPGSATNEGPIGAALGKTSQPGFPSSCLNDQPQQQQGVQHGTPRRVPQLVTSHSAPDAGAMARQQQQQLGSRTSSPMAVGGLSVDCGAAMSVGSALEAGAGAALARGAGSGSSCSEGQQRQPTAEARQSATPGSDASACPEQQPPATQASSAAMAVDAARPSNPSNHAAPRTGGDPGLVVASGVDGVALYDHAAAYPYPYGVPPHYAVAYGMPYSDPYYPLHGYPPYHPMMDVPPPLPGCPPHYPHAQSMDPRMLPYPGYAAPRQHRLYRRFATGARASHEALGPAAAVAATTAPGYQNAEELMSVTSAAPSGGFLATTGAPVQGGMRMSGVTAASAGSMVDTSLRQGSSLGGSAMCVPGAAQAAEPAYHAATGSGMHGQMLPLPQGSSAVSVAAEMESVEATRACHQQFAADEEPLFLTSATLDGIRQELRAVTQEFLERRMAEARRSRQQPQSKSYGGAAPSFLHKRGPSTSPHSAGVSPARTRPVLAAPGGGLPPQPAARKPSAVFMDDRQPSNQQQQQQQLLQGGAFAAPSSGPGAMRQLFPAPSAACSQQPAPFACGGPADSYPGLASANLPPAASVAAAAASVPLGPRPAMSGRSSASATQSASVARTGAVRGLQQPQQQQRQERKGSAAMPKGAFLPTVGQHGSMAAEAEEDGEEVHGPPQRSGTGVPVASAACGRPPHLPAGYYGAAMPPPSYDYPAGYHHYAPQAGPYGMRMSYGMQPAGPPPAQAGCRSTAGAYVPMYGAAVPGMVLPVATGVSYGMGVASWPEYGMASTLPLGAAGTSDVLPPAIRDSSSAGGSGPGGEH</sequence>
<protein>
    <submittedName>
        <fullName evidence="2">Uncharacterized protein</fullName>
    </submittedName>
</protein>
<feature type="compositionally biased region" description="Polar residues" evidence="1">
    <location>
        <begin position="270"/>
        <end position="283"/>
    </location>
</feature>
<feature type="compositionally biased region" description="Low complexity" evidence="1">
    <location>
        <begin position="771"/>
        <end position="797"/>
    </location>
</feature>
<feature type="region of interest" description="Disordered" evidence="1">
    <location>
        <begin position="233"/>
        <end position="329"/>
    </location>
</feature>
<dbReference type="EMBL" id="BMAR01000001">
    <property type="protein sequence ID" value="GFR41471.1"/>
    <property type="molecule type" value="Genomic_DNA"/>
</dbReference>
<feature type="region of interest" description="Disordered" evidence="1">
    <location>
        <begin position="696"/>
        <end position="797"/>
    </location>
</feature>
<feature type="compositionally biased region" description="Polar residues" evidence="1">
    <location>
        <begin position="246"/>
        <end position="260"/>
    </location>
</feature>
<comment type="caution">
    <text evidence="2">The sequence shown here is derived from an EMBL/GenBank/DDBJ whole genome shotgun (WGS) entry which is preliminary data.</text>
</comment>
<evidence type="ECO:0000256" key="1">
    <source>
        <dbReference type="SAM" id="MobiDB-lite"/>
    </source>
</evidence>
<dbReference type="AlphaFoldDB" id="A0AAD3DGN2"/>
<evidence type="ECO:0000313" key="3">
    <source>
        <dbReference type="Proteomes" id="UP001054857"/>
    </source>
</evidence>
<feature type="compositionally biased region" description="Polar residues" evidence="1">
    <location>
        <begin position="371"/>
        <end position="387"/>
    </location>
</feature>